<reference evidence="2 3" key="1">
    <citation type="submission" date="2018-10" db="EMBL/GenBank/DDBJ databases">
        <title>Genomic Encyclopedia of Type Strains, Phase IV (KMG-IV): sequencing the most valuable type-strain genomes for metagenomic binning, comparative biology and taxonomic classification.</title>
        <authorList>
            <person name="Goeker M."/>
        </authorList>
    </citation>
    <scope>NUCLEOTIDE SEQUENCE [LARGE SCALE GENOMIC DNA]</scope>
    <source>
        <strain evidence="2 3">DSM 22228</strain>
    </source>
</reference>
<dbReference type="Proteomes" id="UP000278542">
    <property type="component" value="Unassembled WGS sequence"/>
</dbReference>
<comment type="caution">
    <text evidence="2">The sequence shown here is derived from an EMBL/GenBank/DDBJ whole genome shotgun (WGS) entry which is preliminary data.</text>
</comment>
<keyword evidence="1" id="KW-0812">Transmembrane</keyword>
<feature type="transmembrane region" description="Helical" evidence="1">
    <location>
        <begin position="12"/>
        <end position="39"/>
    </location>
</feature>
<name>A0A495RKV5_9GAMM</name>
<evidence type="ECO:0000256" key="1">
    <source>
        <dbReference type="SAM" id="Phobius"/>
    </source>
</evidence>
<dbReference type="AlphaFoldDB" id="A0A495RKV5"/>
<sequence length="253" mass="29108">MSEYFMYFSHYFNVILLIWDGIKTGLLCCFISLLLLIILKKLVLVKRRYKFLRCLACSYFLLIPLTCLFFGSIYGAVISARDQMVEKLPLYQASIQSIVDSNFDITVELVDDSNQNFTKSLDDIVYDIQTIMVSKLQFTPQDGLAINQLMLDAIASPAAFNYIKSNLKDKISNMSGLDRKLVDEVFTVKLSQLFISDVILKIIVFYVNQIMMIILMPIIVIWGLLIFVAITETAIAYFVNRRRVHIENFVKTI</sequence>
<dbReference type="EMBL" id="RBWY01000001">
    <property type="protein sequence ID" value="RKS87806.1"/>
    <property type="molecule type" value="Genomic_DNA"/>
</dbReference>
<keyword evidence="1" id="KW-0472">Membrane</keyword>
<feature type="transmembrane region" description="Helical" evidence="1">
    <location>
        <begin position="213"/>
        <end position="239"/>
    </location>
</feature>
<keyword evidence="3" id="KW-1185">Reference proteome</keyword>
<proteinExistence type="predicted"/>
<evidence type="ECO:0000313" key="3">
    <source>
        <dbReference type="Proteomes" id="UP000278542"/>
    </source>
</evidence>
<feature type="transmembrane region" description="Helical" evidence="1">
    <location>
        <begin position="51"/>
        <end position="77"/>
    </location>
</feature>
<accession>A0A495RKV5</accession>
<organism evidence="2 3">
    <name type="scientific">Orbus hercynius</name>
    <dbReference type="NCBI Taxonomy" id="593135"/>
    <lineage>
        <taxon>Bacteria</taxon>
        <taxon>Pseudomonadati</taxon>
        <taxon>Pseudomonadota</taxon>
        <taxon>Gammaproteobacteria</taxon>
        <taxon>Orbales</taxon>
        <taxon>Orbaceae</taxon>
        <taxon>Orbus</taxon>
    </lineage>
</organism>
<gene>
    <name evidence="2" type="ORF">DES39_1050</name>
</gene>
<keyword evidence="1" id="KW-1133">Transmembrane helix</keyword>
<protein>
    <submittedName>
        <fullName evidence="2">Uncharacterized protein</fullName>
    </submittedName>
</protein>
<evidence type="ECO:0000313" key="2">
    <source>
        <dbReference type="EMBL" id="RKS87806.1"/>
    </source>
</evidence>